<evidence type="ECO:0000313" key="2">
    <source>
        <dbReference type="EMBL" id="CAE6446179.1"/>
    </source>
</evidence>
<proteinExistence type="predicted"/>
<gene>
    <name evidence="1" type="ORF">RDB_LOCUS22247</name>
    <name evidence="2" type="ORF">RDB_LOCUS47971</name>
</gene>
<dbReference type="EMBL" id="CAJMWX010000558">
    <property type="protein sequence ID" value="CAE6420245.1"/>
    <property type="molecule type" value="Genomic_DNA"/>
</dbReference>
<reference evidence="2" key="1">
    <citation type="submission" date="2021-01" db="EMBL/GenBank/DDBJ databases">
        <authorList>
            <person name="Kaushik A."/>
        </authorList>
    </citation>
    <scope>NUCLEOTIDE SEQUENCE</scope>
    <source>
        <strain evidence="1">AG4-R118</strain>
        <strain evidence="2">AG4-RS23</strain>
    </source>
</reference>
<protein>
    <submittedName>
        <fullName evidence="2">Uncharacterized protein</fullName>
    </submittedName>
</protein>
<dbReference type="AlphaFoldDB" id="A0A8H3B299"/>
<organism evidence="2 3">
    <name type="scientific">Rhizoctonia solani</name>
    <dbReference type="NCBI Taxonomy" id="456999"/>
    <lineage>
        <taxon>Eukaryota</taxon>
        <taxon>Fungi</taxon>
        <taxon>Dikarya</taxon>
        <taxon>Basidiomycota</taxon>
        <taxon>Agaricomycotina</taxon>
        <taxon>Agaricomycetes</taxon>
        <taxon>Cantharellales</taxon>
        <taxon>Ceratobasidiaceae</taxon>
        <taxon>Rhizoctonia</taxon>
    </lineage>
</organism>
<dbReference type="Proteomes" id="UP000663861">
    <property type="component" value="Unassembled WGS sequence"/>
</dbReference>
<comment type="caution">
    <text evidence="2">The sequence shown here is derived from an EMBL/GenBank/DDBJ whole genome shotgun (WGS) entry which is preliminary data.</text>
</comment>
<dbReference type="Proteomes" id="UP000663888">
    <property type="component" value="Unassembled WGS sequence"/>
</dbReference>
<evidence type="ECO:0000313" key="1">
    <source>
        <dbReference type="EMBL" id="CAE6420245.1"/>
    </source>
</evidence>
<dbReference type="EMBL" id="CAJMWY010000753">
    <property type="protein sequence ID" value="CAE6446179.1"/>
    <property type="molecule type" value="Genomic_DNA"/>
</dbReference>
<name>A0A8H3B299_9AGAM</name>
<accession>A0A8H3B299</accession>
<sequence>MAPRPLFVDSSTIPTASKAMDSIVMDLVTCVKRFRCPSKLDFSAKIEDPMILLNNDTNKPFIEQLRKLGELRTRLARIQTHDDEYLEAKHKAAGVAIGRALFRMKEYQLKAYERYAETHIY</sequence>
<evidence type="ECO:0000313" key="3">
    <source>
        <dbReference type="Proteomes" id="UP000663861"/>
    </source>
</evidence>